<dbReference type="OrthoDB" id="2454584at2"/>
<reference evidence="1 2" key="1">
    <citation type="submission" date="2018-09" db="EMBL/GenBank/DDBJ databases">
        <title>Bacillus saliacetes sp. nov., isolated from Thai shrimp paste (Ka-pi).</title>
        <authorList>
            <person name="Daroonpunt R."/>
            <person name="Tanasupawat S."/>
            <person name="Yiamsombut S."/>
        </authorList>
    </citation>
    <scope>NUCLEOTIDE SEQUENCE [LARGE SCALE GENOMIC DNA]</scope>
    <source>
        <strain evidence="1 2">SKP7-4</strain>
    </source>
</reference>
<dbReference type="EMBL" id="QXIR01000023">
    <property type="protein sequence ID" value="RIW31050.1"/>
    <property type="molecule type" value="Genomic_DNA"/>
</dbReference>
<sequence length="119" mass="13680">MTILIISLLSLAALLFILSFFQKDRYKTLEKDVEELSMKFLQENYTVKKRLKVLEEELLMDETPVFQAPQGNSPKKKVHEIVRNQVLALHAQGMGLEQIANQSALPIRDVQDIIKDRSV</sequence>
<dbReference type="RefSeq" id="WP_119548269.1">
    <property type="nucleotide sequence ID" value="NZ_QXIR01000023.1"/>
</dbReference>
<organism evidence="1 2">
    <name type="scientific">Bacillus salacetis</name>
    <dbReference type="NCBI Taxonomy" id="2315464"/>
    <lineage>
        <taxon>Bacteria</taxon>
        <taxon>Bacillati</taxon>
        <taxon>Bacillota</taxon>
        <taxon>Bacilli</taxon>
        <taxon>Bacillales</taxon>
        <taxon>Bacillaceae</taxon>
        <taxon>Bacillus</taxon>
    </lineage>
</organism>
<keyword evidence="2" id="KW-1185">Reference proteome</keyword>
<proteinExistence type="predicted"/>
<protein>
    <recommendedName>
        <fullName evidence="3">Resolvase HTH domain-containing protein</fullName>
    </recommendedName>
</protein>
<dbReference type="Proteomes" id="UP000265801">
    <property type="component" value="Unassembled WGS sequence"/>
</dbReference>
<dbReference type="AlphaFoldDB" id="A0A3A1QZ94"/>
<comment type="caution">
    <text evidence="1">The sequence shown here is derived from an EMBL/GenBank/DDBJ whole genome shotgun (WGS) entry which is preliminary data.</text>
</comment>
<gene>
    <name evidence="1" type="ORF">D3H55_15690</name>
</gene>
<name>A0A3A1QZ94_9BACI</name>
<accession>A0A3A1QZ94</accession>
<evidence type="ECO:0008006" key="3">
    <source>
        <dbReference type="Google" id="ProtNLM"/>
    </source>
</evidence>
<evidence type="ECO:0000313" key="1">
    <source>
        <dbReference type="EMBL" id="RIW31050.1"/>
    </source>
</evidence>
<evidence type="ECO:0000313" key="2">
    <source>
        <dbReference type="Proteomes" id="UP000265801"/>
    </source>
</evidence>